<sequence length="140" mass="15997">MLGNVNTFLWRTLYLQGIRRHYIATAIEIALVSLLFLNLPYQRKLAEPLSKDSEEVDVSSAFIPSPVTDIVYAPKNDYTDELMRAVGDEITSRWLMKLLKGKWRRVLICSECMRPSPSAPRQTQDTIAEAEALPVSKLWN</sequence>
<dbReference type="EMBL" id="CM023480">
    <property type="protein sequence ID" value="KAH7971400.1"/>
    <property type="molecule type" value="Genomic_DNA"/>
</dbReference>
<gene>
    <name evidence="1" type="ORF">HPB49_023490</name>
</gene>
<protein>
    <submittedName>
        <fullName evidence="1">Uncharacterized protein</fullName>
    </submittedName>
</protein>
<proteinExistence type="predicted"/>
<comment type="caution">
    <text evidence="1">The sequence shown here is derived from an EMBL/GenBank/DDBJ whole genome shotgun (WGS) entry which is preliminary data.</text>
</comment>
<dbReference type="Proteomes" id="UP000821865">
    <property type="component" value="Chromosome 11"/>
</dbReference>
<evidence type="ECO:0000313" key="1">
    <source>
        <dbReference type="EMBL" id="KAH7971400.1"/>
    </source>
</evidence>
<organism evidence="1 2">
    <name type="scientific">Dermacentor silvarum</name>
    <name type="common">Tick</name>
    <dbReference type="NCBI Taxonomy" id="543639"/>
    <lineage>
        <taxon>Eukaryota</taxon>
        <taxon>Metazoa</taxon>
        <taxon>Ecdysozoa</taxon>
        <taxon>Arthropoda</taxon>
        <taxon>Chelicerata</taxon>
        <taxon>Arachnida</taxon>
        <taxon>Acari</taxon>
        <taxon>Parasitiformes</taxon>
        <taxon>Ixodida</taxon>
        <taxon>Ixodoidea</taxon>
        <taxon>Ixodidae</taxon>
        <taxon>Rhipicephalinae</taxon>
        <taxon>Dermacentor</taxon>
    </lineage>
</organism>
<keyword evidence="2" id="KW-1185">Reference proteome</keyword>
<name>A0ACB8DKK3_DERSI</name>
<reference evidence="1" key="1">
    <citation type="submission" date="2020-05" db="EMBL/GenBank/DDBJ databases">
        <title>Large-scale comparative analyses of tick genomes elucidate their genetic diversity and vector capacities.</title>
        <authorList>
            <person name="Jia N."/>
            <person name="Wang J."/>
            <person name="Shi W."/>
            <person name="Du L."/>
            <person name="Sun Y."/>
            <person name="Zhan W."/>
            <person name="Jiang J."/>
            <person name="Wang Q."/>
            <person name="Zhang B."/>
            <person name="Ji P."/>
            <person name="Sakyi L.B."/>
            <person name="Cui X."/>
            <person name="Yuan T."/>
            <person name="Jiang B."/>
            <person name="Yang W."/>
            <person name="Lam T.T.-Y."/>
            <person name="Chang Q."/>
            <person name="Ding S."/>
            <person name="Wang X."/>
            <person name="Zhu J."/>
            <person name="Ruan X."/>
            <person name="Zhao L."/>
            <person name="Wei J."/>
            <person name="Que T."/>
            <person name="Du C."/>
            <person name="Cheng J."/>
            <person name="Dai P."/>
            <person name="Han X."/>
            <person name="Huang E."/>
            <person name="Gao Y."/>
            <person name="Liu J."/>
            <person name="Shao H."/>
            <person name="Ye R."/>
            <person name="Li L."/>
            <person name="Wei W."/>
            <person name="Wang X."/>
            <person name="Wang C."/>
            <person name="Yang T."/>
            <person name="Huo Q."/>
            <person name="Li W."/>
            <person name="Guo W."/>
            <person name="Chen H."/>
            <person name="Zhou L."/>
            <person name="Ni X."/>
            <person name="Tian J."/>
            <person name="Zhou Y."/>
            <person name="Sheng Y."/>
            <person name="Liu T."/>
            <person name="Pan Y."/>
            <person name="Xia L."/>
            <person name="Li J."/>
            <person name="Zhao F."/>
            <person name="Cao W."/>
        </authorList>
    </citation>
    <scope>NUCLEOTIDE SEQUENCE</scope>
    <source>
        <strain evidence="1">Dsil-2018</strain>
    </source>
</reference>
<evidence type="ECO:0000313" key="2">
    <source>
        <dbReference type="Proteomes" id="UP000821865"/>
    </source>
</evidence>
<accession>A0ACB8DKK3</accession>